<feature type="domain" description="SRCR" evidence="5">
    <location>
        <begin position="696"/>
        <end position="798"/>
    </location>
</feature>
<feature type="transmembrane region" description="Helical" evidence="4">
    <location>
        <begin position="99"/>
        <end position="126"/>
    </location>
</feature>
<dbReference type="Gene3D" id="3.10.250.10">
    <property type="entry name" value="SRCR-like domain"/>
    <property type="match status" value="4"/>
</dbReference>
<comment type="caution">
    <text evidence="6">The sequence shown here is derived from an EMBL/GenBank/DDBJ whole genome shotgun (WGS) entry which is preliminary data.</text>
</comment>
<evidence type="ECO:0000256" key="3">
    <source>
        <dbReference type="SAM" id="MobiDB-lite"/>
    </source>
</evidence>
<dbReference type="Pfam" id="PF01390">
    <property type="entry name" value="SEA"/>
    <property type="match status" value="1"/>
</dbReference>
<dbReference type="InterPro" id="IPR000082">
    <property type="entry name" value="SEA_dom"/>
</dbReference>
<dbReference type="InterPro" id="IPR036364">
    <property type="entry name" value="SEA_dom_sf"/>
</dbReference>
<dbReference type="Gene3D" id="3.30.70.960">
    <property type="entry name" value="SEA domain"/>
    <property type="match status" value="1"/>
</dbReference>
<feature type="disulfide bond" evidence="2">
    <location>
        <begin position="766"/>
        <end position="776"/>
    </location>
</feature>
<feature type="disulfide bond" evidence="2">
    <location>
        <begin position="526"/>
        <end position="536"/>
    </location>
</feature>
<dbReference type="EMBL" id="CAXITT010000001">
    <property type="protein sequence ID" value="CAL1525969.1"/>
    <property type="molecule type" value="Genomic_DNA"/>
</dbReference>
<feature type="domain" description="SRCR" evidence="5">
    <location>
        <begin position="1026"/>
        <end position="1067"/>
    </location>
</feature>
<feature type="region of interest" description="Disordered" evidence="3">
    <location>
        <begin position="354"/>
        <end position="415"/>
    </location>
</feature>
<feature type="disulfide bond" evidence="2">
    <location>
        <begin position="986"/>
        <end position="996"/>
    </location>
</feature>
<dbReference type="SUPFAM" id="SSF56487">
    <property type="entry name" value="SRCR-like"/>
    <property type="match status" value="5"/>
</dbReference>
<feature type="compositionally biased region" description="Basic residues" evidence="3">
    <location>
        <begin position="81"/>
        <end position="91"/>
    </location>
</feature>
<organism evidence="6 7">
    <name type="scientific">Lymnaea stagnalis</name>
    <name type="common">Great pond snail</name>
    <name type="synonym">Helix stagnalis</name>
    <dbReference type="NCBI Taxonomy" id="6523"/>
    <lineage>
        <taxon>Eukaryota</taxon>
        <taxon>Metazoa</taxon>
        <taxon>Spiralia</taxon>
        <taxon>Lophotrochozoa</taxon>
        <taxon>Mollusca</taxon>
        <taxon>Gastropoda</taxon>
        <taxon>Heterobranchia</taxon>
        <taxon>Euthyneura</taxon>
        <taxon>Panpulmonata</taxon>
        <taxon>Hygrophila</taxon>
        <taxon>Lymnaeoidea</taxon>
        <taxon>Lymnaeidae</taxon>
        <taxon>Lymnaea</taxon>
    </lineage>
</organism>
<sequence>MANRWAPNNKDKRVAQQEYDKNARNGRFTTNHRDDQVMAPPGCYMNPAYNAYDGHNMGSNFRKSPYVYLDPNSRPTDKSRRQWGKLQRRNTRKDTKRRTVLIVGILAIILIIMLAIALAIGLSLGLTEDESQPVSSRLENEEISRVPDVMVSAIVEDIVWESSMKNVNSIAFKSAANNIEQSLDAYYHQTPMTDIYDYAVVTDLWQGSVGCNARLYLKALTNNTEEGIKTLYNNIKNGANLQQFSLLLQQGQQKYGENKSANSLGKLWTSVKFKFDTFQIFVPSTTTKTTLSITSNLETSTMITSSSGKPTTTFVYPVTTAATEKSSTSTSVSDLTSAPIISTIRTSEETLISNTTSTNSTGEITTSIGSGETTAMTSSSEKTITVSDSPASSTTKPNVSEGTTAVSDIGSETTKSDIPAVNTTVQSTATVSAETSQAATENSSDVIETTTKDIYLSLLASLLELTTVIRDRELWVWYNNQWNPVCKQNLPVSVGDLACRMNGYLHGLLYDGTYLRDALNFVNLSCESNVTSLGQCSQDFILVNRGSCYATNIHCFNTGPEYQLVGGDGLMYGYVKVKWDDKEAFMCSKSEYTNTVASALCYEINKKSYKGIVLKSNTQLRAPTNPDLWLIDALCYQTNGKTSFLDCVQSGWQFVGNASYITDTSATITDPSLPMFTNIFSPYNCLTAIYCYSKPVGLHSGPLSSFGILYDTYASYLRVFCRDTFTINETNVVCKMFGFAGPAKTLNYNPFPWTVFRTYADYHYTCNGTEITIEDCLLTNVSYISSSQCSGPAVVRCNDESILENDFAVKLAEDGHTVFVSYQNQWGTICDPDDKAYPMQTVAKVVCRQLGFTNGTTRQLHTKANEWPHIITRVTCPDDVQVLANCSFDLLNDNSCVERYALEVYCYTENQLAKVELEKDSDFNRGMVKVTYNGEEGYLCYSGTRGVPETVLCRNFGFKSGERDLHSSSSNSELSMTWTTNFTKDCNNLDNVIALCQSSPWVNYSFAESLTFCHDGIVSVHCYGNVRLSSGLQNRTGAVLFYETESYFGICHEDLTQTATDAVCRELFGSAAFKGAILPPGTYRYPQ</sequence>
<proteinExistence type="predicted"/>
<protein>
    <recommendedName>
        <fullName evidence="5">SRCR domain-containing protein</fullName>
    </recommendedName>
</protein>
<feature type="domain" description="SRCR" evidence="5">
    <location>
        <begin position="795"/>
        <end position="907"/>
    </location>
</feature>
<evidence type="ECO:0000313" key="6">
    <source>
        <dbReference type="EMBL" id="CAL1525969.1"/>
    </source>
</evidence>
<reference evidence="6 7" key="1">
    <citation type="submission" date="2024-04" db="EMBL/GenBank/DDBJ databases">
        <authorList>
            <consortium name="Genoscope - CEA"/>
            <person name="William W."/>
        </authorList>
    </citation>
    <scope>NUCLEOTIDE SEQUENCE [LARGE SCALE GENOMIC DNA]</scope>
</reference>
<feature type="compositionally biased region" description="Polar residues" evidence="3">
    <location>
        <begin position="375"/>
        <end position="413"/>
    </location>
</feature>
<evidence type="ECO:0000256" key="4">
    <source>
        <dbReference type="SAM" id="Phobius"/>
    </source>
</evidence>
<feature type="region of interest" description="Disordered" evidence="3">
    <location>
        <begin position="1"/>
        <end position="35"/>
    </location>
</feature>
<feature type="disulfide bond" evidence="2">
    <location>
        <begin position="876"/>
        <end position="886"/>
    </location>
</feature>
<evidence type="ECO:0000256" key="2">
    <source>
        <dbReference type="PROSITE-ProRule" id="PRU00196"/>
    </source>
</evidence>
<dbReference type="InterPro" id="IPR036772">
    <property type="entry name" value="SRCR-like_dom_sf"/>
</dbReference>
<feature type="region of interest" description="Disordered" evidence="3">
    <location>
        <begin position="66"/>
        <end position="91"/>
    </location>
</feature>
<dbReference type="SMART" id="SM00202">
    <property type="entry name" value="SR"/>
    <property type="match status" value="2"/>
</dbReference>
<feature type="compositionally biased region" description="Low complexity" evidence="3">
    <location>
        <begin position="354"/>
        <end position="374"/>
    </location>
</feature>
<feature type="domain" description="SRCR" evidence="5">
    <location>
        <begin position="456"/>
        <end position="556"/>
    </location>
</feature>
<dbReference type="SUPFAM" id="SSF82671">
    <property type="entry name" value="SEA domain"/>
    <property type="match status" value="1"/>
</dbReference>
<dbReference type="PANTHER" id="PTHR48071:SF18">
    <property type="entry name" value="DELETED IN MALIGNANT BRAIN TUMORS 1 PROTEIN-RELATED"/>
    <property type="match status" value="1"/>
</dbReference>
<feature type="non-terminal residue" evidence="6">
    <location>
        <position position="1087"/>
    </location>
</feature>
<keyword evidence="7" id="KW-1185">Reference proteome</keyword>
<keyword evidence="4" id="KW-0812">Transmembrane</keyword>
<evidence type="ECO:0000256" key="1">
    <source>
        <dbReference type="ARBA" id="ARBA00023157"/>
    </source>
</evidence>
<feature type="domain" description="SRCR" evidence="5">
    <location>
        <begin position="915"/>
        <end position="1023"/>
    </location>
</feature>
<name>A0AAV2GWY4_LYMST</name>
<evidence type="ECO:0000259" key="5">
    <source>
        <dbReference type="PROSITE" id="PS50287"/>
    </source>
</evidence>
<dbReference type="PANTHER" id="PTHR48071">
    <property type="entry name" value="SRCR DOMAIN-CONTAINING PROTEIN"/>
    <property type="match status" value="1"/>
</dbReference>
<accession>A0AAV2GWY4</accession>
<dbReference type="Proteomes" id="UP001497497">
    <property type="component" value="Unassembled WGS sequence"/>
</dbReference>
<dbReference type="AlphaFoldDB" id="A0AAV2GWY4"/>
<dbReference type="Pfam" id="PF00530">
    <property type="entry name" value="SRCR"/>
    <property type="match status" value="1"/>
</dbReference>
<dbReference type="PROSITE" id="PS50287">
    <property type="entry name" value="SRCR_2"/>
    <property type="match status" value="5"/>
</dbReference>
<feature type="compositionally biased region" description="Basic and acidic residues" evidence="3">
    <location>
        <begin position="9"/>
        <end position="23"/>
    </location>
</feature>
<keyword evidence="1 2" id="KW-1015">Disulfide bond</keyword>
<dbReference type="GO" id="GO:0016020">
    <property type="term" value="C:membrane"/>
    <property type="evidence" value="ECO:0007669"/>
    <property type="project" value="InterPro"/>
</dbReference>
<comment type="caution">
    <text evidence="2">Lacks conserved residue(s) required for the propagation of feature annotation.</text>
</comment>
<gene>
    <name evidence="6" type="ORF">GSLYS_00000146001</name>
</gene>
<keyword evidence="4" id="KW-0472">Membrane</keyword>
<dbReference type="InterPro" id="IPR001190">
    <property type="entry name" value="SRCR"/>
</dbReference>
<keyword evidence="4" id="KW-1133">Transmembrane helix</keyword>
<evidence type="ECO:0000313" key="7">
    <source>
        <dbReference type="Proteomes" id="UP001497497"/>
    </source>
</evidence>